<protein>
    <submittedName>
        <fullName evidence="6">ATP-dependent DNA helicase</fullName>
    </submittedName>
</protein>
<accession>A0A4Q9V369</accession>
<comment type="caution">
    <text evidence="6">The sequence shown here is derived from an EMBL/GenBank/DDBJ whole genome shotgun (WGS) entry which is preliminary data.</text>
</comment>
<dbReference type="InterPro" id="IPR027417">
    <property type="entry name" value="P-loop_NTPase"/>
</dbReference>
<evidence type="ECO:0000256" key="3">
    <source>
        <dbReference type="ARBA" id="ARBA00022840"/>
    </source>
</evidence>
<evidence type="ECO:0000256" key="1">
    <source>
        <dbReference type="ARBA" id="ARBA00022741"/>
    </source>
</evidence>
<comment type="similarity">
    <text evidence="4">Belongs to the helicase family. DinG subfamily.</text>
</comment>
<dbReference type="Pfam" id="PF13307">
    <property type="entry name" value="Helicase_C_2"/>
    <property type="match status" value="1"/>
</dbReference>
<evidence type="ECO:0000313" key="6">
    <source>
        <dbReference type="EMBL" id="TBW23028.1"/>
    </source>
</evidence>
<dbReference type="InterPro" id="IPR011545">
    <property type="entry name" value="DEAD/DEAH_box_helicase_dom"/>
</dbReference>
<dbReference type="GO" id="GO:0003678">
    <property type="term" value="F:DNA helicase activity"/>
    <property type="evidence" value="ECO:0007669"/>
    <property type="project" value="TreeGrafter"/>
</dbReference>
<evidence type="ECO:0000256" key="2">
    <source>
        <dbReference type="ARBA" id="ARBA00022801"/>
    </source>
</evidence>
<gene>
    <name evidence="6" type="ORF">EZJ44_02210</name>
</gene>
<keyword evidence="6" id="KW-0347">Helicase</keyword>
<dbReference type="Gene3D" id="3.40.50.300">
    <property type="entry name" value="P-loop containing nucleotide triphosphate hydrolases"/>
    <property type="match status" value="2"/>
</dbReference>
<dbReference type="PANTHER" id="PTHR11472:SF34">
    <property type="entry name" value="REGULATOR OF TELOMERE ELONGATION HELICASE 1"/>
    <property type="match status" value="1"/>
</dbReference>
<reference evidence="6 7" key="1">
    <citation type="submission" date="2019-02" db="EMBL/GenBank/DDBJ databases">
        <title>Arcanobacterium bovis sp. nov., isolated from the milk of a cow with mastitis.</title>
        <authorList>
            <person name="Sammra O."/>
            <person name="Foster G."/>
            <person name="Hassan A."/>
            <person name="Alssahen M."/>
            <person name="Laemmler C."/>
            <person name="Borowiak M."/>
            <person name="Malorny B."/>
            <person name="Abdulmawjood A."/>
        </authorList>
    </citation>
    <scope>NUCLEOTIDE SEQUENCE [LARGE SCALE GENOMIC DNA]</scope>
    <source>
        <strain evidence="6 7">C605018/01/1</strain>
    </source>
</reference>
<evidence type="ECO:0000313" key="7">
    <source>
        <dbReference type="Proteomes" id="UP000293036"/>
    </source>
</evidence>
<proteinExistence type="inferred from homology"/>
<dbReference type="InterPro" id="IPR006555">
    <property type="entry name" value="ATP-dep_Helicase_C"/>
</dbReference>
<dbReference type="GO" id="GO:0016818">
    <property type="term" value="F:hydrolase activity, acting on acid anhydrides, in phosphorus-containing anhydrides"/>
    <property type="evidence" value="ECO:0007669"/>
    <property type="project" value="InterPro"/>
</dbReference>
<dbReference type="GO" id="GO:0003676">
    <property type="term" value="F:nucleic acid binding"/>
    <property type="evidence" value="ECO:0007669"/>
    <property type="project" value="InterPro"/>
</dbReference>
<dbReference type="AlphaFoldDB" id="A0A4Q9V369"/>
<dbReference type="PROSITE" id="PS51193">
    <property type="entry name" value="HELICASE_ATP_BIND_2"/>
    <property type="match status" value="1"/>
</dbReference>
<sequence length="620" mass="66591">MVEEVSQALKQSEHLMVQAGTGTGKSFGYLIPAFMQAVQANEKTIISTATLALQRQIMRYDAPLISDVVHELTGVRPRVALLKGWNNYVCLRKAAGGYPEEGALISRAEGEYGASATGEEVVRAREWAMVTESGDRDDLVPGVSDRAWAQVSLPKRECIGESCPVRGSCFAYIARNDADDADIVVTNHAMLGVQASQTPVLPSVDAYIIDEAHDLVERVTSQLTSTLSRFDVSSIARMMRQNGLDDADLDSSAEEFDEALSEIPAGRIQEIPEVFSDAIARLLGKIQTAEENLSELSSKDEAQATAKQILRARLQELSEVSQNILGDGVLAGTLVAWKSEFGEARSAFHLAPLDVSRSIASSLFDENPVVLTSATLKLGTSFDAMANRVGFSLGGSSSWRGVDVGSPFSPQTQGVLYVAAHLPVPGKQGYGEEQLAEIVDLVEASHGGALGLFTSRAAAERAAQYVRERTGLPILCQGDDQLSTLVEAFSTDDSASLFGTLSLWQGVDVPGHTSRLVIIDRIPFPRPDDPLAQARSEAISRSGGNGFMSVAATQAALLLAQGAGRLLRRIDDRGVVAVLDPRLKTARYAGFLLESMPGMWRTLDKDVVCGVLERNAHSDE</sequence>
<dbReference type="GO" id="GO:0006139">
    <property type="term" value="P:nucleobase-containing compound metabolic process"/>
    <property type="evidence" value="ECO:0007669"/>
    <property type="project" value="InterPro"/>
</dbReference>
<dbReference type="SMART" id="SM00491">
    <property type="entry name" value="HELICc2"/>
    <property type="match status" value="1"/>
</dbReference>
<dbReference type="Proteomes" id="UP000293036">
    <property type="component" value="Unassembled WGS sequence"/>
</dbReference>
<dbReference type="SUPFAM" id="SSF52540">
    <property type="entry name" value="P-loop containing nucleoside triphosphate hydrolases"/>
    <property type="match status" value="1"/>
</dbReference>
<keyword evidence="3" id="KW-0067">ATP-binding</keyword>
<feature type="domain" description="Helicase ATP-binding" evidence="5">
    <location>
        <begin position="1"/>
        <end position="264"/>
    </location>
</feature>
<dbReference type="InterPro" id="IPR045028">
    <property type="entry name" value="DinG/Rad3-like"/>
</dbReference>
<dbReference type="InterPro" id="IPR014013">
    <property type="entry name" value="Helic_SF1/SF2_ATP-bd_DinG/Rad3"/>
</dbReference>
<dbReference type="PANTHER" id="PTHR11472">
    <property type="entry name" value="DNA REPAIR DEAD HELICASE RAD3/XP-D SUBFAMILY MEMBER"/>
    <property type="match status" value="1"/>
</dbReference>
<dbReference type="OrthoDB" id="9805194at2"/>
<evidence type="ECO:0000256" key="4">
    <source>
        <dbReference type="ARBA" id="ARBA00038058"/>
    </source>
</evidence>
<keyword evidence="7" id="KW-1185">Reference proteome</keyword>
<keyword evidence="1" id="KW-0547">Nucleotide-binding</keyword>
<dbReference type="GO" id="GO:0005524">
    <property type="term" value="F:ATP binding"/>
    <property type="evidence" value="ECO:0007669"/>
    <property type="project" value="UniProtKB-KW"/>
</dbReference>
<dbReference type="Pfam" id="PF00270">
    <property type="entry name" value="DEAD"/>
    <property type="match status" value="1"/>
</dbReference>
<dbReference type="EMBL" id="SJDT01000002">
    <property type="protein sequence ID" value="TBW23028.1"/>
    <property type="molecule type" value="Genomic_DNA"/>
</dbReference>
<organism evidence="6 7">
    <name type="scientific">Arcanobacterium bovis</name>
    <dbReference type="NCBI Taxonomy" id="2529275"/>
    <lineage>
        <taxon>Bacteria</taxon>
        <taxon>Bacillati</taxon>
        <taxon>Actinomycetota</taxon>
        <taxon>Actinomycetes</taxon>
        <taxon>Actinomycetales</taxon>
        <taxon>Actinomycetaceae</taxon>
        <taxon>Arcanobacterium</taxon>
    </lineage>
</organism>
<evidence type="ECO:0000259" key="5">
    <source>
        <dbReference type="PROSITE" id="PS51193"/>
    </source>
</evidence>
<name>A0A4Q9V369_9ACTO</name>
<keyword evidence="2" id="KW-0378">Hydrolase</keyword>